<gene>
    <name evidence="5" type="ORF">PG997_005740</name>
</gene>
<feature type="domain" description="Opine dehydrogenase" evidence="4">
    <location>
        <begin position="181"/>
        <end position="325"/>
    </location>
</feature>
<evidence type="ECO:0000259" key="3">
    <source>
        <dbReference type="Pfam" id="PF01210"/>
    </source>
</evidence>
<keyword evidence="6" id="KW-1185">Reference proteome</keyword>
<dbReference type="PANTHER" id="PTHR38015">
    <property type="entry name" value="BLR6086 PROTEIN"/>
    <property type="match status" value="1"/>
</dbReference>
<dbReference type="InterPro" id="IPR003421">
    <property type="entry name" value="Opine_DH"/>
</dbReference>
<evidence type="ECO:0000313" key="6">
    <source>
        <dbReference type="Proteomes" id="UP001433268"/>
    </source>
</evidence>
<dbReference type="Pfam" id="PF02317">
    <property type="entry name" value="Octopine_DH"/>
    <property type="match status" value="1"/>
</dbReference>
<proteinExistence type="predicted"/>
<evidence type="ECO:0000256" key="2">
    <source>
        <dbReference type="ARBA" id="ARBA00048683"/>
    </source>
</evidence>
<dbReference type="SUPFAM" id="SSF48179">
    <property type="entry name" value="6-phosphogluconate dehydrogenase C-terminal domain-like"/>
    <property type="match status" value="1"/>
</dbReference>
<protein>
    <submittedName>
        <fullName evidence="5">NAD/NADP octopine/nopaline dehydrogenase</fullName>
    </submittedName>
</protein>
<reference evidence="5 6" key="1">
    <citation type="submission" date="2023-01" db="EMBL/GenBank/DDBJ databases">
        <title>Analysis of 21 Apiospora genomes using comparative genomics revels a genus with tremendous synthesis potential of carbohydrate active enzymes and secondary metabolites.</title>
        <authorList>
            <person name="Sorensen T."/>
        </authorList>
    </citation>
    <scope>NUCLEOTIDE SEQUENCE [LARGE SCALE GENOMIC DNA]</scope>
    <source>
        <strain evidence="5 6">CBS 114990</strain>
    </source>
</reference>
<comment type="catalytic activity">
    <reaction evidence="2">
        <text>sn-glycerol 3-phosphate + NAD(+) = dihydroxyacetone phosphate + NADH + H(+)</text>
        <dbReference type="Rhea" id="RHEA:11092"/>
        <dbReference type="ChEBI" id="CHEBI:15378"/>
        <dbReference type="ChEBI" id="CHEBI:57540"/>
        <dbReference type="ChEBI" id="CHEBI:57597"/>
        <dbReference type="ChEBI" id="CHEBI:57642"/>
        <dbReference type="ChEBI" id="CHEBI:57945"/>
        <dbReference type="EC" id="1.1.1.8"/>
    </reaction>
</comment>
<dbReference type="PANTHER" id="PTHR38015:SF1">
    <property type="entry name" value="OPINE DEHYDROGENASE DOMAIN-CONTAINING PROTEIN"/>
    <property type="match status" value="1"/>
</dbReference>
<dbReference type="InterPro" id="IPR013328">
    <property type="entry name" value="6PGD_dom2"/>
</dbReference>
<dbReference type="InterPro" id="IPR051729">
    <property type="entry name" value="Opine/Lysopine_DH"/>
</dbReference>
<evidence type="ECO:0000313" key="5">
    <source>
        <dbReference type="EMBL" id="KAK8084469.1"/>
    </source>
</evidence>
<evidence type="ECO:0000259" key="4">
    <source>
        <dbReference type="Pfam" id="PF02317"/>
    </source>
</evidence>
<dbReference type="Gene3D" id="3.40.50.720">
    <property type="entry name" value="NAD(P)-binding Rossmann-like Domain"/>
    <property type="match status" value="1"/>
</dbReference>
<dbReference type="Gene3D" id="1.10.1040.10">
    <property type="entry name" value="N-(1-d-carboxylethyl)-l-norvaline Dehydrogenase, domain 2"/>
    <property type="match status" value="1"/>
</dbReference>
<dbReference type="Pfam" id="PF01210">
    <property type="entry name" value="NAD_Gly3P_dh_N"/>
    <property type="match status" value="1"/>
</dbReference>
<accession>A0ABR1WQV4</accession>
<evidence type="ECO:0000256" key="1">
    <source>
        <dbReference type="ARBA" id="ARBA00023002"/>
    </source>
</evidence>
<sequence length="366" mass="40012">MEFQQYVSIIGAGPAGFALAADLLSHGKNVLLYSHPTHLRHANSVREKGCLKACGVMEGFANIPITTDMAEVVAFSQVIFLTVPSTGQDTILQEMKAYDLSQHILIAVPGNLLSLIKDAGMEVGNILETNLSPYSCRMDEGQLLVLGRKKRIMIAALRNHDLDPSFYDAVQDLFPGVRLRWCSSVVEVCLSNINGVFHPLMMLMNAGRIESTGGDFLLYRDGLTPAVANAMLGVDKVRMDIGAALGLCLQSTIEVSNECYDQSFTSLVTLAQKSPPHNRLKAPSDFGNRNISEDVPDLLVPWCGLAEVLGIDASPIAAVIVLAEMTTGESFMETGRNMRRLHLDTVSRRELVARFSPPMTQYESRL</sequence>
<dbReference type="InterPro" id="IPR008927">
    <property type="entry name" value="6-PGluconate_DH-like_C_sf"/>
</dbReference>
<dbReference type="GeneID" id="92043115"/>
<dbReference type="RefSeq" id="XP_066668978.1">
    <property type="nucleotide sequence ID" value="XM_066810055.1"/>
</dbReference>
<keyword evidence="1" id="KW-0560">Oxidoreductase</keyword>
<dbReference type="InterPro" id="IPR011128">
    <property type="entry name" value="G3P_DH_NAD-dep_N"/>
</dbReference>
<name>A0ABR1WQV4_9PEZI</name>
<organism evidence="5 6">
    <name type="scientific">Apiospora hydei</name>
    <dbReference type="NCBI Taxonomy" id="1337664"/>
    <lineage>
        <taxon>Eukaryota</taxon>
        <taxon>Fungi</taxon>
        <taxon>Dikarya</taxon>
        <taxon>Ascomycota</taxon>
        <taxon>Pezizomycotina</taxon>
        <taxon>Sordariomycetes</taxon>
        <taxon>Xylariomycetidae</taxon>
        <taxon>Amphisphaeriales</taxon>
        <taxon>Apiosporaceae</taxon>
        <taxon>Apiospora</taxon>
    </lineage>
</organism>
<comment type="caution">
    <text evidence="5">The sequence shown here is derived from an EMBL/GenBank/DDBJ whole genome shotgun (WGS) entry which is preliminary data.</text>
</comment>
<dbReference type="Proteomes" id="UP001433268">
    <property type="component" value="Unassembled WGS sequence"/>
</dbReference>
<dbReference type="EMBL" id="JAQQWN010000005">
    <property type="protein sequence ID" value="KAK8084469.1"/>
    <property type="molecule type" value="Genomic_DNA"/>
</dbReference>
<dbReference type="InterPro" id="IPR036291">
    <property type="entry name" value="NAD(P)-bd_dom_sf"/>
</dbReference>
<feature type="domain" description="Glycerol-3-phosphate dehydrogenase NAD-dependent N-terminal" evidence="3">
    <location>
        <begin position="7"/>
        <end position="107"/>
    </location>
</feature>
<dbReference type="SUPFAM" id="SSF51735">
    <property type="entry name" value="NAD(P)-binding Rossmann-fold domains"/>
    <property type="match status" value="1"/>
</dbReference>